<dbReference type="EMBL" id="AP035768">
    <property type="protein sequence ID" value="BFO18311.1"/>
    <property type="molecule type" value="Genomic_DNA"/>
</dbReference>
<accession>A0AAT9HLC4</accession>
<sequence length="101" mass="10896">MAGPGVFGHEFGDGRAESGGLLRLDGRTANRQLTVRESRHKSARDVCHGRRGIHQAYRGRPPGPGQVVRAASNSAWARAQTSPGWKVSELQVAEVSSPLPW</sequence>
<dbReference type="AlphaFoldDB" id="A0AAT9HLC4"/>
<reference evidence="2" key="1">
    <citation type="submission" date="2024-06" db="EMBL/GenBank/DDBJ databases">
        <authorList>
            <consortium name="consrtm"/>
            <person name="Uemura M."/>
            <person name="Terahara T."/>
        </authorList>
    </citation>
    <scope>NUCLEOTIDE SEQUENCE</scope>
    <source>
        <strain evidence="2">KM77-8</strain>
    </source>
</reference>
<name>A0AAT9HLC4_9ACTN</name>
<proteinExistence type="predicted"/>
<evidence type="ECO:0000256" key="1">
    <source>
        <dbReference type="SAM" id="MobiDB-lite"/>
    </source>
</evidence>
<evidence type="ECO:0000313" key="2">
    <source>
        <dbReference type="EMBL" id="BFO18311.1"/>
    </source>
</evidence>
<reference evidence="2" key="2">
    <citation type="submission" date="2024-07" db="EMBL/GenBank/DDBJ databases">
        <title>Streptomyces haneummycinica sp. nov., a new antibiotic-producing actinobacterium isolated from marine sediment.</title>
        <authorList>
            <person name="Uemura M."/>
            <person name="Hamada M."/>
            <person name="Hirano S."/>
            <person name="Kobayashi K."/>
            <person name="Ohshiro T."/>
            <person name="Kobayashi T."/>
            <person name="Terahara T."/>
        </authorList>
    </citation>
    <scope>NUCLEOTIDE SEQUENCE</scope>
    <source>
        <strain evidence="2">KM77-8</strain>
    </source>
</reference>
<gene>
    <name evidence="2" type="ORF">SHKM778_46990</name>
</gene>
<protein>
    <submittedName>
        <fullName evidence="2">Uncharacterized protein</fullName>
    </submittedName>
</protein>
<feature type="region of interest" description="Disordered" evidence="1">
    <location>
        <begin position="1"/>
        <end position="20"/>
    </location>
</feature>
<organism evidence="2">
    <name type="scientific">Streptomyces haneummycinicus</name>
    <dbReference type="NCBI Taxonomy" id="3074435"/>
    <lineage>
        <taxon>Bacteria</taxon>
        <taxon>Bacillati</taxon>
        <taxon>Actinomycetota</taxon>
        <taxon>Actinomycetes</taxon>
        <taxon>Kitasatosporales</taxon>
        <taxon>Streptomycetaceae</taxon>
        <taxon>Streptomyces</taxon>
    </lineage>
</organism>